<dbReference type="InterPro" id="IPR025411">
    <property type="entry name" value="DUF4136"/>
</dbReference>
<dbReference type="AlphaFoldDB" id="A0A1H1Y6Y5"/>
<dbReference type="STRING" id="1392877.SAMN05216221_3684"/>
<evidence type="ECO:0000313" key="2">
    <source>
        <dbReference type="EMBL" id="SDT17230.1"/>
    </source>
</evidence>
<dbReference type="EMBL" id="LT629751">
    <property type="protein sequence ID" value="SDT17230.1"/>
    <property type="molecule type" value="Genomic_DNA"/>
</dbReference>
<dbReference type="OrthoDB" id="7019059at2"/>
<proteinExistence type="predicted"/>
<reference evidence="3" key="1">
    <citation type="submission" date="2016-10" db="EMBL/GenBank/DDBJ databases">
        <authorList>
            <person name="Varghese N."/>
            <person name="Submissions S."/>
        </authorList>
    </citation>
    <scope>NUCLEOTIDE SEQUENCE [LARGE SCALE GENOMIC DNA]</scope>
    <source>
        <strain evidence="3">KCTC 32247</strain>
    </source>
</reference>
<dbReference type="Proteomes" id="UP000243359">
    <property type="component" value="Chromosome I"/>
</dbReference>
<feature type="domain" description="DUF4136" evidence="1">
    <location>
        <begin position="23"/>
        <end position="185"/>
    </location>
</feature>
<dbReference type="RefSeq" id="WP_090351165.1">
    <property type="nucleotide sequence ID" value="NZ_LT629751.1"/>
</dbReference>
<dbReference type="Gene3D" id="3.30.160.670">
    <property type="match status" value="1"/>
</dbReference>
<dbReference type="Pfam" id="PF13590">
    <property type="entry name" value="DUF4136"/>
    <property type="match status" value="1"/>
</dbReference>
<evidence type="ECO:0000313" key="3">
    <source>
        <dbReference type="Proteomes" id="UP000243359"/>
    </source>
</evidence>
<evidence type="ECO:0000259" key="1">
    <source>
        <dbReference type="Pfam" id="PF13590"/>
    </source>
</evidence>
<organism evidence="2 3">
    <name type="scientific">Pseudomonas oryzae</name>
    <dbReference type="NCBI Taxonomy" id="1392877"/>
    <lineage>
        <taxon>Bacteria</taxon>
        <taxon>Pseudomonadati</taxon>
        <taxon>Pseudomonadota</taxon>
        <taxon>Gammaproteobacteria</taxon>
        <taxon>Pseudomonadales</taxon>
        <taxon>Pseudomonadaceae</taxon>
        <taxon>Pseudomonas</taxon>
    </lineage>
</organism>
<gene>
    <name evidence="2" type="ORF">SAMN05216221_3684</name>
</gene>
<sequence>MLHRLLFVAALLALPACQTVQLDSDYDPNRNFTSLQSWAWQEPAVQYRPNDPRLSSDLTAQRLREAVGQQLEQRGLRQAASAAAADFLVQAFLIVDQRQQQVATYYGGYYGGGYWGGMWGYPGHTEVRTLDYQVGTLQLDFLDRDGRLIWRGSAAQILRSGQKSPAERSRAIHDSVAKILAQYPPRGR</sequence>
<protein>
    <recommendedName>
        <fullName evidence="1">DUF4136 domain-containing protein</fullName>
    </recommendedName>
</protein>
<name>A0A1H1Y6Y5_9PSED</name>
<keyword evidence="3" id="KW-1185">Reference proteome</keyword>
<accession>A0A1H1Y6Y5</accession>